<dbReference type="GO" id="GO:0043565">
    <property type="term" value="F:sequence-specific DNA binding"/>
    <property type="evidence" value="ECO:0007669"/>
    <property type="project" value="InterPro"/>
</dbReference>
<dbReference type="Pfam" id="PF02518">
    <property type="entry name" value="HATPase_c"/>
    <property type="match status" value="1"/>
</dbReference>
<dbReference type="InterPro" id="IPR009057">
    <property type="entry name" value="Homeodomain-like_sf"/>
</dbReference>
<protein>
    <recommendedName>
        <fullName evidence="2">histidine kinase</fullName>
        <ecNumber evidence="2">2.7.13.3</ecNumber>
    </recommendedName>
</protein>
<feature type="domain" description="Histidine kinase" evidence="10">
    <location>
        <begin position="851"/>
        <end position="1063"/>
    </location>
</feature>
<evidence type="ECO:0000256" key="8">
    <source>
        <dbReference type="PROSITE-ProRule" id="PRU00169"/>
    </source>
</evidence>
<dbReference type="GO" id="GO:0000155">
    <property type="term" value="F:phosphorelay sensor kinase activity"/>
    <property type="evidence" value="ECO:0007669"/>
    <property type="project" value="InterPro"/>
</dbReference>
<dbReference type="Gene3D" id="2.130.10.10">
    <property type="entry name" value="YVTN repeat-like/Quinoprotein amine dehydrogenase"/>
    <property type="match status" value="2"/>
</dbReference>
<dbReference type="InterPro" id="IPR011110">
    <property type="entry name" value="Reg_prop"/>
</dbReference>
<evidence type="ECO:0000256" key="2">
    <source>
        <dbReference type="ARBA" id="ARBA00012438"/>
    </source>
</evidence>
<dbReference type="InterPro" id="IPR005467">
    <property type="entry name" value="His_kinase_dom"/>
</dbReference>
<dbReference type="CDD" id="cd00075">
    <property type="entry name" value="HATPase"/>
    <property type="match status" value="1"/>
</dbReference>
<evidence type="ECO:0000313" key="12">
    <source>
        <dbReference type="EMBL" id="WMS89121.1"/>
    </source>
</evidence>
<dbReference type="SUPFAM" id="SSF47384">
    <property type="entry name" value="Homodimeric domain of signal transducing histidine kinase"/>
    <property type="match status" value="1"/>
</dbReference>
<evidence type="ECO:0000256" key="4">
    <source>
        <dbReference type="ARBA" id="ARBA00022679"/>
    </source>
</evidence>
<dbReference type="Gene3D" id="3.40.50.2300">
    <property type="match status" value="1"/>
</dbReference>
<dbReference type="FunFam" id="3.30.565.10:FF:000006">
    <property type="entry name" value="Sensor histidine kinase WalK"/>
    <property type="match status" value="1"/>
</dbReference>
<sequence>MRLITRLILLLLVSYWPLVSGLEPVMHFRHLHTQLSQVSVTDISQDSQGFIWLGTKDGLNRFDGHQVRTYLQQPQSDGAVGNLIKDLLTTSSGELIAISSAGPLTYSAKTDSFTYIETLEDHQNRQHVTSVTEDGRGNLWFATNVGKVLLLNQETKTLSEFPVNDESGIVHINQVIVGNEHTIWLASRTGLWVLDDSEENFQLVSGWAAGDKEKDRHPVESIALYRSNILIATYEGLYSHNVKRNESERVFSEALYPQVKDERVRSITVTEKNQVLLSTFDGLIELDFPSRQISKTGFLKNSQYHLPDSTVNFSYVDAQGILWVGTDRAGASFTQFNEQMVEHYIADNNLPECLSGNAIYSLTRDANDNLWVAVWGKGLHKINLKTQHCEVFDRHTLPLVNQALKSIVSMQQGSDHEWWFGTAGLGLLHFDGVKFNLFANANLPEDGLLNLDVFSIEKEGESLWLGTQGGLAKFDMRSHKFTHFSKLMIAGSERIPQIFNLLKQPNSPYLWIGTQHGLTRLNTHTGKVDLEKIPKALLEITSPIYRFYYTDSSHLLIGTGGDGLYDYNQDNVQHYTQQQGLPNNTVYAIEQDYLQNIWASTNQGVFNLSLNSQLITNYSVEQGLQANEFSTTSTVNLLKNKIYFAGLNGFNVITSKPEERALLSYSPVITEFFIDNSIVNTQEVSRYTQGLSIGLSNNIELSYLDKFVGFEFSALNYLSGNNTRYRYKLSGYHEQWLETPRGSRTASFSNLPSGSFQLIINATDASGQWSNKVTSITLNVAPPWWLSFWAKIAYILLIVVTPLVIFRYRSRSLLKRAADLEVAVRLRTKELAVQKSIVEKLLQQKNNEFINISHEFRTPLTLILGPVKRLLTHVSEEQKTSLKLIQTNAERLLKLVDELLEIEKLKVNKALPKQFYLLDGIVEDIVYAYEYAAQSAGLVFRSHVETGICVNVLHDSIEKIISNLLSNAIKYNREGGSIDLSITASGDVLNIQVSDTGIGMPKEILNRVFEKFKRAENGSLIAQGSGVGLSVVQEIVNAHGGTVKLQSKLGEGTKFSLSIPCVIENKQKQTWSNLSEASNLQRSPDEQHHSKSEVFSLGEDLNPERQVVGESFQFDTSTLDDDSPVVLVIEDDPGMRYYIAQVIGEQFQCVTATNGEEGIKIAKNLVPDIIVSDVMMPGLSGHQVCKTLKSEETTSHIPVLMLTARVDKDSRIQSWELLADEYLTKPFDDDEIIVRIKSLLNLRAKLQSYYTKAAFSPALQVSDSTIESSTDSSIDEASAVSERDSQFIEKIKSLLAESFSDDKLNVDWLAQQLFMSDRQLRRKLKALMGITPNELIKQFRIEKAMVMLRNGEKPSVVSFEVGFSSHSYFSQEFKKYTGKSPGDYV</sequence>
<dbReference type="SMART" id="SM00342">
    <property type="entry name" value="HTH_ARAC"/>
    <property type="match status" value="1"/>
</dbReference>
<dbReference type="Pfam" id="PF07495">
    <property type="entry name" value="Y_Y_Y"/>
    <property type="match status" value="1"/>
</dbReference>
<dbReference type="GO" id="GO:0003700">
    <property type="term" value="F:DNA-binding transcription factor activity"/>
    <property type="evidence" value="ECO:0007669"/>
    <property type="project" value="InterPro"/>
</dbReference>
<feature type="domain" description="HTH araC/xylS-type" evidence="9">
    <location>
        <begin position="1289"/>
        <end position="1385"/>
    </location>
</feature>
<dbReference type="EMBL" id="CP133548">
    <property type="protein sequence ID" value="WMS89121.1"/>
    <property type="molecule type" value="Genomic_DNA"/>
</dbReference>
<name>A0AA51RWL2_9GAMM</name>
<evidence type="ECO:0000259" key="11">
    <source>
        <dbReference type="PROSITE" id="PS50110"/>
    </source>
</evidence>
<evidence type="ECO:0000256" key="1">
    <source>
        <dbReference type="ARBA" id="ARBA00000085"/>
    </source>
</evidence>
<dbReference type="InterPro" id="IPR036097">
    <property type="entry name" value="HisK_dim/P_sf"/>
</dbReference>
<dbReference type="InterPro" id="IPR015943">
    <property type="entry name" value="WD40/YVTN_repeat-like_dom_sf"/>
</dbReference>
<dbReference type="SUPFAM" id="SSF55874">
    <property type="entry name" value="ATPase domain of HSP90 chaperone/DNA topoisomerase II/histidine kinase"/>
    <property type="match status" value="1"/>
</dbReference>
<dbReference type="SMART" id="SM00387">
    <property type="entry name" value="HATPase_c"/>
    <property type="match status" value="1"/>
</dbReference>
<feature type="modified residue" description="4-aspartylphosphate" evidence="8">
    <location>
        <position position="1173"/>
    </location>
</feature>
<reference evidence="12 13" key="1">
    <citation type="submission" date="2023-08" db="EMBL/GenBank/DDBJ databases">
        <title>Pleionea litopenaei sp. nov., isolated from stomach of juvenile Litopenaeus vannamei.</title>
        <authorList>
            <person name="Rho A.M."/>
            <person name="Hwang C.Y."/>
        </authorList>
    </citation>
    <scope>NUCLEOTIDE SEQUENCE [LARGE SCALE GENOMIC DNA]</scope>
    <source>
        <strain evidence="12 13">HL-JVS1</strain>
    </source>
</reference>
<dbReference type="CDD" id="cd00082">
    <property type="entry name" value="HisKA"/>
    <property type="match status" value="1"/>
</dbReference>
<keyword evidence="13" id="KW-1185">Reference proteome</keyword>
<dbReference type="InterPro" id="IPR001789">
    <property type="entry name" value="Sig_transdc_resp-reg_receiver"/>
</dbReference>
<dbReference type="Gene3D" id="2.60.40.10">
    <property type="entry name" value="Immunoglobulins"/>
    <property type="match status" value="1"/>
</dbReference>
<dbReference type="SUPFAM" id="SSF46689">
    <property type="entry name" value="Homeodomain-like"/>
    <property type="match status" value="1"/>
</dbReference>
<keyword evidence="12" id="KW-0067">ATP-binding</keyword>
<evidence type="ECO:0000256" key="7">
    <source>
        <dbReference type="ARBA" id="ARBA00023163"/>
    </source>
</evidence>
<dbReference type="GO" id="GO:0005886">
    <property type="term" value="C:plasma membrane"/>
    <property type="evidence" value="ECO:0007669"/>
    <property type="project" value="UniProtKB-ARBA"/>
</dbReference>
<dbReference type="InterPro" id="IPR011123">
    <property type="entry name" value="Y_Y_Y"/>
</dbReference>
<dbReference type="InterPro" id="IPR013783">
    <property type="entry name" value="Ig-like_fold"/>
</dbReference>
<dbReference type="Pfam" id="PF00072">
    <property type="entry name" value="Response_reg"/>
    <property type="match status" value="1"/>
</dbReference>
<dbReference type="InterPro" id="IPR004358">
    <property type="entry name" value="Sig_transdc_His_kin-like_C"/>
</dbReference>
<evidence type="ECO:0000313" key="13">
    <source>
        <dbReference type="Proteomes" id="UP001239782"/>
    </source>
</evidence>
<dbReference type="KEGG" id="plei:Q9312_09480"/>
<dbReference type="SMART" id="SM00388">
    <property type="entry name" value="HisKA"/>
    <property type="match status" value="1"/>
</dbReference>
<dbReference type="PROSITE" id="PS01124">
    <property type="entry name" value="HTH_ARAC_FAMILY_2"/>
    <property type="match status" value="1"/>
</dbReference>
<feature type="domain" description="Response regulatory" evidence="11">
    <location>
        <begin position="1125"/>
        <end position="1240"/>
    </location>
</feature>
<dbReference type="InterPro" id="IPR018060">
    <property type="entry name" value="HTH_AraC"/>
</dbReference>
<dbReference type="PROSITE" id="PS50109">
    <property type="entry name" value="HIS_KIN"/>
    <property type="match status" value="1"/>
</dbReference>
<dbReference type="PRINTS" id="PR00344">
    <property type="entry name" value="BCTRLSENSOR"/>
</dbReference>
<dbReference type="Pfam" id="PF12833">
    <property type="entry name" value="HTH_18"/>
    <property type="match status" value="1"/>
</dbReference>
<dbReference type="InterPro" id="IPR036890">
    <property type="entry name" value="HATPase_C_sf"/>
</dbReference>
<keyword evidence="3 8" id="KW-0597">Phosphoprotein</keyword>
<dbReference type="RefSeq" id="WP_309204368.1">
    <property type="nucleotide sequence ID" value="NZ_CP133548.1"/>
</dbReference>
<accession>A0AA51RWL2</accession>
<keyword evidence="12" id="KW-0547">Nucleotide-binding</keyword>
<dbReference type="SMART" id="SM00448">
    <property type="entry name" value="REC"/>
    <property type="match status" value="1"/>
</dbReference>
<proteinExistence type="predicted"/>
<gene>
    <name evidence="12" type="ORF">Q9312_09480</name>
</gene>
<dbReference type="Gene3D" id="1.10.287.130">
    <property type="match status" value="1"/>
</dbReference>
<dbReference type="Pfam" id="PF07494">
    <property type="entry name" value="Reg_prop"/>
    <property type="match status" value="1"/>
</dbReference>
<dbReference type="Pfam" id="PF00512">
    <property type="entry name" value="HisKA"/>
    <property type="match status" value="1"/>
</dbReference>
<dbReference type="EC" id="2.7.13.3" evidence="2"/>
<dbReference type="Proteomes" id="UP001239782">
    <property type="component" value="Chromosome"/>
</dbReference>
<dbReference type="InterPro" id="IPR003661">
    <property type="entry name" value="HisK_dim/P_dom"/>
</dbReference>
<dbReference type="Gene3D" id="3.30.565.10">
    <property type="entry name" value="Histidine kinase-like ATPase, C-terminal domain"/>
    <property type="match status" value="1"/>
</dbReference>
<evidence type="ECO:0000259" key="10">
    <source>
        <dbReference type="PROSITE" id="PS50109"/>
    </source>
</evidence>
<dbReference type="PANTHER" id="PTHR43547">
    <property type="entry name" value="TWO-COMPONENT HISTIDINE KINASE"/>
    <property type="match status" value="1"/>
</dbReference>
<dbReference type="PANTHER" id="PTHR43547:SF2">
    <property type="entry name" value="HYBRID SIGNAL TRANSDUCTION HISTIDINE KINASE C"/>
    <property type="match status" value="1"/>
</dbReference>
<keyword evidence="7" id="KW-0804">Transcription</keyword>
<dbReference type="SUPFAM" id="SSF63829">
    <property type="entry name" value="Calcium-dependent phosphotriesterase"/>
    <property type="match status" value="3"/>
</dbReference>
<keyword evidence="4" id="KW-0808">Transferase</keyword>
<dbReference type="GO" id="GO:0005524">
    <property type="term" value="F:ATP binding"/>
    <property type="evidence" value="ECO:0007669"/>
    <property type="project" value="UniProtKB-KW"/>
</dbReference>
<dbReference type="SUPFAM" id="SSF52172">
    <property type="entry name" value="CheY-like"/>
    <property type="match status" value="1"/>
</dbReference>
<comment type="catalytic activity">
    <reaction evidence="1">
        <text>ATP + protein L-histidine = ADP + protein N-phospho-L-histidine.</text>
        <dbReference type="EC" id="2.7.13.3"/>
    </reaction>
</comment>
<dbReference type="PROSITE" id="PS50110">
    <property type="entry name" value="RESPONSE_REGULATORY"/>
    <property type="match status" value="1"/>
</dbReference>
<evidence type="ECO:0000259" key="9">
    <source>
        <dbReference type="PROSITE" id="PS01124"/>
    </source>
</evidence>
<keyword evidence="5" id="KW-0418">Kinase</keyword>
<evidence type="ECO:0000256" key="3">
    <source>
        <dbReference type="ARBA" id="ARBA00022553"/>
    </source>
</evidence>
<dbReference type="Gene3D" id="1.10.10.60">
    <property type="entry name" value="Homeodomain-like"/>
    <property type="match status" value="1"/>
</dbReference>
<dbReference type="InterPro" id="IPR003594">
    <property type="entry name" value="HATPase_dom"/>
</dbReference>
<organism evidence="12 13">
    <name type="scientific">Pleionea litopenaei</name>
    <dbReference type="NCBI Taxonomy" id="3070815"/>
    <lineage>
        <taxon>Bacteria</taxon>
        <taxon>Pseudomonadati</taxon>
        <taxon>Pseudomonadota</taxon>
        <taxon>Gammaproteobacteria</taxon>
        <taxon>Oceanospirillales</taxon>
        <taxon>Pleioneaceae</taxon>
        <taxon>Pleionea</taxon>
    </lineage>
</organism>
<dbReference type="InterPro" id="IPR011006">
    <property type="entry name" value="CheY-like_superfamily"/>
</dbReference>
<keyword evidence="6" id="KW-0805">Transcription regulation</keyword>
<evidence type="ECO:0000256" key="5">
    <source>
        <dbReference type="ARBA" id="ARBA00022777"/>
    </source>
</evidence>
<evidence type="ECO:0000256" key="6">
    <source>
        <dbReference type="ARBA" id="ARBA00023015"/>
    </source>
</evidence>